<keyword evidence="1" id="KW-0732">Signal</keyword>
<reference evidence="2 3" key="1">
    <citation type="submission" date="2017-02" db="EMBL/GenBank/DDBJ databases">
        <title>Whole genome sequencing of Helicobacter bilis strain AAQJH.</title>
        <authorList>
            <person name="Conlan S."/>
            <person name="Thomas P.J."/>
            <person name="Mullikin J."/>
            <person name="Palmore T.N."/>
            <person name="Frank K.M."/>
            <person name="Segre J.A."/>
        </authorList>
    </citation>
    <scope>NUCLEOTIDE SEQUENCE [LARGE SCALE GENOMIC DNA]</scope>
    <source>
        <strain evidence="2 3">AAQJH</strain>
    </source>
</reference>
<evidence type="ECO:0008006" key="4">
    <source>
        <dbReference type="Google" id="ProtNLM"/>
    </source>
</evidence>
<dbReference type="InterPro" id="IPR011042">
    <property type="entry name" value="6-blade_b-propeller_TolB-like"/>
</dbReference>
<evidence type="ECO:0000313" key="3">
    <source>
        <dbReference type="Proteomes" id="UP000188298"/>
    </source>
</evidence>
<dbReference type="SUPFAM" id="SSF101898">
    <property type="entry name" value="NHL repeat"/>
    <property type="match status" value="1"/>
</dbReference>
<gene>
    <name evidence="2" type="ORF">XJ32_09950</name>
</gene>
<dbReference type="Gene3D" id="2.120.10.30">
    <property type="entry name" value="TolB, C-terminal domain"/>
    <property type="match status" value="1"/>
</dbReference>
<dbReference type="AlphaFoldDB" id="A0A1Q2LIU5"/>
<dbReference type="KEGG" id="hbl:XJ32_09950"/>
<organism evidence="2 3">
    <name type="scientific">Helicobacter bilis</name>
    <dbReference type="NCBI Taxonomy" id="37372"/>
    <lineage>
        <taxon>Bacteria</taxon>
        <taxon>Pseudomonadati</taxon>
        <taxon>Campylobacterota</taxon>
        <taxon>Epsilonproteobacteria</taxon>
        <taxon>Campylobacterales</taxon>
        <taxon>Helicobacteraceae</taxon>
        <taxon>Helicobacter</taxon>
    </lineage>
</organism>
<evidence type="ECO:0000256" key="1">
    <source>
        <dbReference type="SAM" id="SignalP"/>
    </source>
</evidence>
<dbReference type="EMBL" id="CP019645">
    <property type="protein sequence ID" value="AQQ60358.1"/>
    <property type="molecule type" value="Genomic_DNA"/>
</dbReference>
<evidence type="ECO:0000313" key="2">
    <source>
        <dbReference type="EMBL" id="AQQ60358.1"/>
    </source>
</evidence>
<accession>A0A1Q2LIU5</accession>
<dbReference type="RefSeq" id="WP_077389465.1">
    <property type="nucleotide sequence ID" value="NZ_CP019645.1"/>
</dbReference>
<protein>
    <recommendedName>
        <fullName evidence="4">ATP-binding protein</fullName>
    </recommendedName>
</protein>
<dbReference type="Proteomes" id="UP000188298">
    <property type="component" value="Chromosome"/>
</dbReference>
<name>A0A1Q2LIU5_9HELI</name>
<feature type="chain" id="PRO_5012727093" description="ATP-binding protein" evidence="1">
    <location>
        <begin position="20"/>
        <end position="280"/>
    </location>
</feature>
<proteinExistence type="predicted"/>
<feature type="signal peptide" evidence="1">
    <location>
        <begin position="1"/>
        <end position="19"/>
    </location>
</feature>
<sequence>MKKISAFFCLCFLMLQAQGNRIVSIEGFNTPQAIAMTNLSVFVSNMGDNPNLTKSGSGFISKLDKTGKIIDLQFIANLNIPKSMTILDNILYVVDMNMLKGFNLATKRQVLNLPISGANMLNDIAIRDSNSLLVADGETGLVLLVDLKKKSYYTFVAIDNTLGSLQNIALDKKALYASTFDKDQKKSRILRIDLETKEVSVVHEFAEKTCGIALTNHGGIIVATEGHKNATKLYKISTNAKVYTIDIDEDLQAPAKFLLDKQALWIPDTLNNKVQKIIPE</sequence>